<organism evidence="3 4">
    <name type="scientific">Bacillus methanolicus PB1</name>
    <dbReference type="NCBI Taxonomy" id="997296"/>
    <lineage>
        <taxon>Bacteria</taxon>
        <taxon>Bacillati</taxon>
        <taxon>Bacillota</taxon>
        <taxon>Bacilli</taxon>
        <taxon>Bacillales</taxon>
        <taxon>Bacillaceae</taxon>
        <taxon>Bacillus</taxon>
    </lineage>
</organism>
<dbReference type="STRING" id="997296.PB1_01085"/>
<dbReference type="EMBL" id="AFEU01000001">
    <property type="protein sequence ID" value="EIJ81496.1"/>
    <property type="molecule type" value="Genomic_DNA"/>
</dbReference>
<dbReference type="InterPro" id="IPR021136">
    <property type="entry name" value="Flagellar_hook_control-like_C"/>
</dbReference>
<accession>I3E4S5</accession>
<evidence type="ECO:0000259" key="2">
    <source>
        <dbReference type="Pfam" id="PF02120"/>
    </source>
</evidence>
<gene>
    <name evidence="3" type="ORF">PB1_01085</name>
</gene>
<dbReference type="CDD" id="cd17470">
    <property type="entry name" value="T3SS_Flik_C"/>
    <property type="match status" value="1"/>
</dbReference>
<dbReference type="eggNOG" id="COG3144">
    <property type="taxonomic scope" value="Bacteria"/>
</dbReference>
<feature type="domain" description="Flagellar hook-length control protein-like C-terminal" evidence="2">
    <location>
        <begin position="299"/>
        <end position="377"/>
    </location>
</feature>
<keyword evidence="4" id="KW-1185">Reference proteome</keyword>
<dbReference type="InterPro" id="IPR038610">
    <property type="entry name" value="FliK-like_C_sf"/>
</dbReference>
<name>I3E4S5_BACMT</name>
<reference evidence="3 4" key="1">
    <citation type="journal article" date="2012" name="Appl. Environ. Microbiol.">
        <title>Genome Sequence of Thermotolerant Bacillus methanolicus: Features and Regulation Related to Methylotrophy and Production of L-Lysine and L-Glutamate from Methanol.</title>
        <authorList>
            <person name="Heggeset T.M."/>
            <person name="Krog A."/>
            <person name="Balzer S."/>
            <person name="Wentzel A."/>
            <person name="Ellingsen T.E."/>
            <person name="Brautaset T."/>
        </authorList>
    </citation>
    <scope>NUCLEOTIDE SEQUENCE [LARGE SCALE GENOMIC DNA]</scope>
    <source>
        <strain evidence="3 4">PB1</strain>
    </source>
</reference>
<evidence type="ECO:0000313" key="4">
    <source>
        <dbReference type="Proteomes" id="UP000010523"/>
    </source>
</evidence>
<keyword evidence="3" id="KW-0966">Cell projection</keyword>
<dbReference type="Proteomes" id="UP000010523">
    <property type="component" value="Unassembled WGS sequence"/>
</dbReference>
<keyword evidence="3" id="KW-0282">Flagellum</keyword>
<evidence type="ECO:0000313" key="3">
    <source>
        <dbReference type="EMBL" id="EIJ81496.1"/>
    </source>
</evidence>
<feature type="region of interest" description="Disordered" evidence="1">
    <location>
        <begin position="383"/>
        <end position="402"/>
    </location>
</feature>
<proteinExistence type="predicted"/>
<evidence type="ECO:0000256" key="1">
    <source>
        <dbReference type="SAM" id="MobiDB-lite"/>
    </source>
</evidence>
<comment type="caution">
    <text evidence="3">The sequence shown here is derived from an EMBL/GenBank/DDBJ whole genome shotgun (WGS) entry which is preliminary data.</text>
</comment>
<keyword evidence="3" id="KW-0969">Cilium</keyword>
<dbReference type="PATRIC" id="fig|997296.3.peg.264"/>
<dbReference type="RefSeq" id="WP_003350192.1">
    <property type="nucleotide sequence ID" value="NZ_AFEU01000001.1"/>
</dbReference>
<sequence>MEIAGLGVVHTDMGSPKQTSAEKSMGSFAGVLASFKKDTSAESEMVKETETGLSSDELTELIDFLQAMDLVELEGGLDLIEQVQSRSSENLLELILGYMGMDDMKWSALVDRIHSFATDANGKQNVIEGIFSDQIDGKMLDSDQIEFLLPMVVAILSSVDHLFSKDAADVAKAAKLYDLLSKYHEPFNRNHDLKLLIKQAAEKLESISFVQQKNGSKLEYLRKTFMPLAAELNKKNVSERASENRHNSIKQDGTFGAFFSPNQMSKAEQLTLMLDKTGKNVSTEQFIQQFESILAKSQFSKNGGTQKLFLKLYPEHLGSVRIEIIQKDQSIVARILTTTGAAKDALESQLQGLKQAFSSQNIQVERIEISQQMSQQERFLNRDPHQQGHERHQEKDQQNKKHEKTIETALSFEQILLDTEV</sequence>
<dbReference type="AlphaFoldDB" id="I3E4S5"/>
<protein>
    <submittedName>
        <fullName evidence="3">Flagellar hook-length control protein</fullName>
    </submittedName>
</protein>
<dbReference type="Gene3D" id="3.30.750.140">
    <property type="match status" value="1"/>
</dbReference>
<dbReference type="Pfam" id="PF02120">
    <property type="entry name" value="Flg_hook"/>
    <property type="match status" value="1"/>
</dbReference>